<dbReference type="AlphaFoldDB" id="I0UXU6"/>
<dbReference type="OrthoDB" id="9798454at2"/>
<dbReference type="PANTHER" id="PTHR10204">
    <property type="entry name" value="NAD P H OXIDOREDUCTASE-RELATED"/>
    <property type="match status" value="1"/>
</dbReference>
<accession>I0UXU6</accession>
<dbReference type="GO" id="GO:0005829">
    <property type="term" value="C:cytosol"/>
    <property type="evidence" value="ECO:0007669"/>
    <property type="project" value="TreeGrafter"/>
</dbReference>
<evidence type="ECO:0000256" key="2">
    <source>
        <dbReference type="ARBA" id="ARBA00023002"/>
    </source>
</evidence>
<gene>
    <name evidence="4" type="ORF">SacxiDRAFT_0422</name>
</gene>
<dbReference type="PANTHER" id="PTHR10204:SF34">
    <property type="entry name" value="NAD(P)H DEHYDROGENASE [QUINONE] 1 ISOFORM 1"/>
    <property type="match status" value="1"/>
</dbReference>
<sequence length="261" mass="28517">MNILWLVAHPDARSMTRSLADEGAAHLTELGHDVHMRDLYALNWDPIVAATDFGHDPEERLFVARAAKEAIDAGRLSADIKAEQELVLAADVLVVHFPLWWFGMPAILKGWFDRVFLHGFGFGIKDPETGTTLRYGDGNLHGKRGMVVTSVGAREASFGPRGIHGELEQVLFPIQHGIFHYTGMEALPPLVVYGADRSTEAEYALAAARLKERLSVLGELEPVPFRTQDGGDYDADLVLHPHIAPGATGLAAHVADTCVRT</sequence>
<evidence type="ECO:0000313" key="5">
    <source>
        <dbReference type="Proteomes" id="UP000004691"/>
    </source>
</evidence>
<organism evidence="4 5">
    <name type="scientific">Saccharomonospora xinjiangensis XJ-54</name>
    <dbReference type="NCBI Taxonomy" id="882086"/>
    <lineage>
        <taxon>Bacteria</taxon>
        <taxon>Bacillati</taxon>
        <taxon>Actinomycetota</taxon>
        <taxon>Actinomycetes</taxon>
        <taxon>Pseudonocardiales</taxon>
        <taxon>Pseudonocardiaceae</taxon>
        <taxon>Saccharomonospora</taxon>
    </lineage>
</organism>
<name>I0UXU6_9PSEU</name>
<keyword evidence="2" id="KW-0560">Oxidoreductase</keyword>
<keyword evidence="5" id="KW-1185">Reference proteome</keyword>
<protein>
    <submittedName>
        <fullName evidence="4">Putative NADPH-quinone reductase (Modulator of drug activity B)</fullName>
    </submittedName>
</protein>
<dbReference type="EMBL" id="JH636049">
    <property type="protein sequence ID" value="EID52699.1"/>
    <property type="molecule type" value="Genomic_DNA"/>
</dbReference>
<reference evidence="4 5" key="1">
    <citation type="submission" date="2012-01" db="EMBL/GenBank/DDBJ databases">
        <title>Improved High-Quality Draft sequence of Saccharomonospora xinjiangensis XJ-54.</title>
        <authorList>
            <consortium name="US DOE Joint Genome Institute"/>
            <person name="Lucas S."/>
            <person name="Han J."/>
            <person name="Lapidus A."/>
            <person name="Cheng J.-F."/>
            <person name="Goodwin L."/>
            <person name="Pitluck S."/>
            <person name="Peters L."/>
            <person name="Mikhailova N."/>
            <person name="Teshima H."/>
            <person name="Detter J.C."/>
            <person name="Han C."/>
            <person name="Tapia R."/>
            <person name="Land M."/>
            <person name="Hauser L."/>
            <person name="Kyrpides N."/>
            <person name="Ivanova N."/>
            <person name="Pagani I."/>
            <person name="Brambilla E.-M."/>
            <person name="Klenk H.-P."/>
            <person name="Woyke T."/>
        </authorList>
    </citation>
    <scope>NUCLEOTIDE SEQUENCE [LARGE SCALE GENOMIC DNA]</scope>
    <source>
        <strain evidence="4 5">XJ-54</strain>
    </source>
</reference>
<feature type="domain" description="Flavodoxin-like fold" evidence="3">
    <location>
        <begin position="1"/>
        <end position="212"/>
    </location>
</feature>
<comment type="similarity">
    <text evidence="1">Belongs to the NAD(P)H dehydrogenase (quinone) family.</text>
</comment>
<dbReference type="Proteomes" id="UP000004691">
    <property type="component" value="Unassembled WGS sequence"/>
</dbReference>
<evidence type="ECO:0000259" key="3">
    <source>
        <dbReference type="Pfam" id="PF02525"/>
    </source>
</evidence>
<dbReference type="eggNOG" id="COG2249">
    <property type="taxonomic scope" value="Bacteria"/>
</dbReference>
<evidence type="ECO:0000256" key="1">
    <source>
        <dbReference type="ARBA" id="ARBA00006252"/>
    </source>
</evidence>
<dbReference type="Pfam" id="PF02525">
    <property type="entry name" value="Flavodoxin_2"/>
    <property type="match status" value="1"/>
</dbReference>
<dbReference type="InterPro" id="IPR003680">
    <property type="entry name" value="Flavodoxin_fold"/>
</dbReference>
<dbReference type="GO" id="GO:0003955">
    <property type="term" value="F:NAD(P)H dehydrogenase (quinone) activity"/>
    <property type="evidence" value="ECO:0007669"/>
    <property type="project" value="TreeGrafter"/>
</dbReference>
<proteinExistence type="inferred from homology"/>
<dbReference type="InterPro" id="IPR029039">
    <property type="entry name" value="Flavoprotein-like_sf"/>
</dbReference>
<dbReference type="HOGENOM" id="CLU_058643_2_1_11"/>
<dbReference type="Gene3D" id="3.40.50.360">
    <property type="match status" value="1"/>
</dbReference>
<dbReference type="InterPro" id="IPR051545">
    <property type="entry name" value="NAD(P)H_dehydrogenase_qn"/>
</dbReference>
<dbReference type="STRING" id="882086.SacxiDRAFT_0422"/>
<dbReference type="RefSeq" id="WP_006236802.1">
    <property type="nucleotide sequence ID" value="NZ_JH636049.1"/>
</dbReference>
<dbReference type="SUPFAM" id="SSF52218">
    <property type="entry name" value="Flavoproteins"/>
    <property type="match status" value="1"/>
</dbReference>
<evidence type="ECO:0000313" key="4">
    <source>
        <dbReference type="EMBL" id="EID52699.1"/>
    </source>
</evidence>